<evidence type="ECO:0000313" key="1">
    <source>
        <dbReference type="EMBL" id="PTQ11797.1"/>
    </source>
</evidence>
<gene>
    <name evidence="1" type="ORF">CLG96_07675</name>
</gene>
<reference evidence="1 2" key="1">
    <citation type="submission" date="2017-09" db="EMBL/GenBank/DDBJ databases">
        <title>Sphingomonas panjinensis sp.nov., isolated from oil-contaminated soil.</title>
        <authorList>
            <person name="Wang L."/>
            <person name="Chen L."/>
        </authorList>
    </citation>
    <scope>NUCLEOTIDE SEQUENCE [LARGE SCALE GENOMIC DNA]</scope>
    <source>
        <strain evidence="1 2">FW-11</strain>
    </source>
</reference>
<dbReference type="EMBL" id="NWBU01000006">
    <property type="protein sequence ID" value="PTQ11797.1"/>
    <property type="molecule type" value="Genomic_DNA"/>
</dbReference>
<keyword evidence="2" id="KW-1185">Reference proteome</keyword>
<comment type="caution">
    <text evidence="1">The sequence shown here is derived from an EMBL/GenBank/DDBJ whole genome shotgun (WGS) entry which is preliminary data.</text>
</comment>
<sequence>MLAWSMAFQYASIPKREVHVVGASSAVPTYDEEQNVAPLYRAIGTARQAGGGPAIQASFKTQLCC</sequence>
<organism evidence="1 2">
    <name type="scientific">Sphingomonas oleivorans</name>
    <dbReference type="NCBI Taxonomy" id="1735121"/>
    <lineage>
        <taxon>Bacteria</taxon>
        <taxon>Pseudomonadati</taxon>
        <taxon>Pseudomonadota</taxon>
        <taxon>Alphaproteobacteria</taxon>
        <taxon>Sphingomonadales</taxon>
        <taxon>Sphingomonadaceae</taxon>
        <taxon>Sphingomonas</taxon>
    </lineage>
</organism>
<name>A0A2T5FYW6_9SPHN</name>
<evidence type="ECO:0000313" key="2">
    <source>
        <dbReference type="Proteomes" id="UP000244162"/>
    </source>
</evidence>
<protein>
    <submittedName>
        <fullName evidence="1">Uncharacterized protein</fullName>
    </submittedName>
</protein>
<dbReference type="Proteomes" id="UP000244162">
    <property type="component" value="Unassembled WGS sequence"/>
</dbReference>
<accession>A0A2T5FYW6</accession>
<dbReference type="AlphaFoldDB" id="A0A2T5FYW6"/>
<proteinExistence type="predicted"/>